<dbReference type="SUPFAM" id="SSF52799">
    <property type="entry name" value="(Phosphotyrosine protein) phosphatases II"/>
    <property type="match status" value="1"/>
</dbReference>
<dbReference type="InterPro" id="IPR014847">
    <property type="entry name" value="FA"/>
</dbReference>
<dbReference type="SMART" id="SM00194">
    <property type="entry name" value="PTPc"/>
    <property type="match status" value="1"/>
</dbReference>
<evidence type="ECO:0000256" key="1">
    <source>
        <dbReference type="ARBA" id="ARBA00004245"/>
    </source>
</evidence>
<feature type="region of interest" description="Disordered" evidence="10">
    <location>
        <begin position="1479"/>
        <end position="1504"/>
    </location>
</feature>
<dbReference type="InterPro" id="IPR003595">
    <property type="entry name" value="Tyr_Pase_cat"/>
</dbReference>
<dbReference type="PRINTS" id="PR00935">
    <property type="entry name" value="BAND41"/>
</dbReference>
<dbReference type="CDD" id="cd17100">
    <property type="entry name" value="FERM_F1_PTPN3_like"/>
    <property type="match status" value="1"/>
</dbReference>
<evidence type="ECO:0000259" key="13">
    <source>
        <dbReference type="PROSITE" id="PS50057"/>
    </source>
</evidence>
<dbReference type="SUPFAM" id="SSF54236">
    <property type="entry name" value="Ubiquitin-like"/>
    <property type="match status" value="2"/>
</dbReference>
<feature type="region of interest" description="Disordered" evidence="10">
    <location>
        <begin position="353"/>
        <end position="394"/>
    </location>
</feature>
<keyword evidence="9" id="KW-0206">Cytoskeleton</keyword>
<dbReference type="InterPro" id="IPR018980">
    <property type="entry name" value="FERM_PH-like_C"/>
</dbReference>
<dbReference type="CDD" id="cd14473">
    <property type="entry name" value="FERM_B-lobe"/>
    <property type="match status" value="2"/>
</dbReference>
<dbReference type="PROSITE" id="PS00661">
    <property type="entry name" value="FERM_2"/>
    <property type="match status" value="2"/>
</dbReference>
<feature type="compositionally biased region" description="Low complexity" evidence="10">
    <location>
        <begin position="1659"/>
        <end position="1671"/>
    </location>
</feature>
<dbReference type="Gene3D" id="2.30.42.10">
    <property type="match status" value="1"/>
</dbReference>
<accession>A0A5C6PLD9</accession>
<dbReference type="SUPFAM" id="SSF47031">
    <property type="entry name" value="Second domain of FERM"/>
    <property type="match status" value="2"/>
</dbReference>
<dbReference type="InterPro" id="IPR019748">
    <property type="entry name" value="FERM_central"/>
</dbReference>
<evidence type="ECO:0000256" key="5">
    <source>
        <dbReference type="ARBA" id="ARBA00022490"/>
    </source>
</evidence>
<feature type="domain" description="Tyrosine-protein phosphatase" evidence="11">
    <location>
        <begin position="588"/>
        <end position="833"/>
    </location>
</feature>
<feature type="region of interest" description="Disordered" evidence="10">
    <location>
        <begin position="888"/>
        <end position="908"/>
    </location>
</feature>
<dbReference type="Pfam" id="PF00373">
    <property type="entry name" value="FERM_M"/>
    <property type="match status" value="2"/>
</dbReference>
<organism evidence="14 15">
    <name type="scientific">Takifugu flavidus</name>
    <name type="common">sansaifugu</name>
    <dbReference type="NCBI Taxonomy" id="433684"/>
    <lineage>
        <taxon>Eukaryota</taxon>
        <taxon>Metazoa</taxon>
        <taxon>Chordata</taxon>
        <taxon>Craniata</taxon>
        <taxon>Vertebrata</taxon>
        <taxon>Euteleostomi</taxon>
        <taxon>Actinopterygii</taxon>
        <taxon>Neopterygii</taxon>
        <taxon>Teleostei</taxon>
        <taxon>Neoteleostei</taxon>
        <taxon>Acanthomorphata</taxon>
        <taxon>Eupercaria</taxon>
        <taxon>Tetraodontiformes</taxon>
        <taxon>Tetradontoidea</taxon>
        <taxon>Tetraodontidae</taxon>
        <taxon>Takifugu</taxon>
    </lineage>
</organism>
<comment type="caution">
    <text evidence="14">The sequence shown here is derived from an EMBL/GenBank/DDBJ whole genome shotgun (WGS) entry which is preliminary data.</text>
</comment>
<dbReference type="InterPro" id="IPR014352">
    <property type="entry name" value="FERM/acyl-CoA-bd_prot_sf"/>
</dbReference>
<dbReference type="SMART" id="SM01196">
    <property type="entry name" value="FERM_C"/>
    <property type="match status" value="2"/>
</dbReference>
<dbReference type="PROSITE" id="PS50055">
    <property type="entry name" value="TYR_PHOSPHATASE_PTP"/>
    <property type="match status" value="1"/>
</dbReference>
<dbReference type="PRINTS" id="PR00700">
    <property type="entry name" value="PRTYPHPHTASE"/>
</dbReference>
<dbReference type="FunFam" id="3.10.20.90:FF:000024">
    <property type="entry name" value="Erythrocyte membrane protein band 4.1-like 5"/>
    <property type="match status" value="1"/>
</dbReference>
<keyword evidence="14" id="KW-0675">Receptor</keyword>
<feature type="domain" description="FERM" evidence="13">
    <location>
        <begin position="1051"/>
        <end position="1335"/>
    </location>
</feature>
<dbReference type="InterPro" id="IPR029071">
    <property type="entry name" value="Ubiquitin-like_domsf"/>
</dbReference>
<dbReference type="SUPFAM" id="SSF50729">
    <property type="entry name" value="PH domain-like"/>
    <property type="match status" value="2"/>
</dbReference>
<dbReference type="EMBL" id="RHFK02000002">
    <property type="protein sequence ID" value="TWW79237.1"/>
    <property type="molecule type" value="Genomic_DNA"/>
</dbReference>
<evidence type="ECO:0000256" key="3">
    <source>
        <dbReference type="ARBA" id="ARBA00009649"/>
    </source>
</evidence>
<feature type="region of interest" description="Disordered" evidence="10">
    <location>
        <begin position="1366"/>
        <end position="1421"/>
    </location>
</feature>
<keyword evidence="8" id="KW-0965">Cell junction</keyword>
<sequence>MPKPDLLCLVQLLDGTIETFSVNKQDEGVVLLDQVYNHLGLLERQLFSLQIRESSTAIASITANTHSPRWLEPEKPLKKQIKGLASPFYVNFRVRFFISDPNSLQHEQTRHLYFLQIRSDIREGRLQCPLSAAVVLASYAVQSEMGDRCPSQQPGYTSKCHFIPEQDEDFLSNVEDLHPQHNGLKQSDAELCFLNTARTLELYGVELHSAMDTNNAPLMVGLASSGVAIFHNMICSSFFPWGNIIKISFKRKRFLIHLKRKHGETQDCEVSLALPSPKNCKNLWRSCVDHHSFFSSNRTGRSPKHNNSAVQTYKKLITQHLGLGNSKAESGPVCQRVVGGMVWNPVLRKSLSSEHLETKSLPSRSPPSTPNWRSPRVRHGIRKPRPSSVELSSDLKDMSEGEDVFYTYRASVSSSKDGEDASLHLSGGHEMDETHLQTDDSIGEEDFDHSLPHYKKGALGDGDLMLICIAPDKDGKFGFNVKAGRCEPRLMEGDLVVLINGRDISEHTHDQVVMFIRASRESHSRELALLIRRRGSGRVAPLLQLPSALTLPDQSVTERPRSSGSLEKVVTLEESMRQLERGVQSGTLSFHFENLYRRKPGLFLTCARLPENMDKNRYRDVLPYDSTRVVLQGQENYINASHITMAPKVSGACLRYVAAQGPLPQTCTHFWQTVWEQQIHTIIMLTTLTERGRTKCHQYWPHPPEEKDYGHLRVKCHSEECNLVYVTRRFTLTHTQRGEERAVTHLQYVAWPDHGVPDDPSDFLLFATSIRERRRGEEPLMVHCSAGIGRTGVLITMETALSLLDKGLPVFPLDIVKTLRDQRAMMVQTTAQIGLFVQFSLADFLPERGGGPVRSGPEVAETSLPPCDSGSTTADRRQRFSGILESVRNSEQSRRQVHGRGQDRRRRRRKEVYFRHSLVVPTRSNDVTTLLGEREEVEASAAEAGPRQAPTVLRSTLTVADRLGSWLGKMMGFLRRTFSRRPRSRFGTREGDERDGRLGGEGGGGVGGGAGGVVGNPLLLAHQQQVVHAPAVVTGGAPVHIPAGGTARTVITCRVLLLDGSDVTVDLPSKCKGQDLFDQIMYHIDLVETDYFGLQFMDTEQVSHWLDMSKLIKKQIRDGPPYRLFFRVKFYSSEPNNLREEFTRYLFVLQLRQDILSGKLKCPYDVSVELASYCLQSELGDCDPLEHSPELVSEFRFSPKQSEAMEADIFGRWLELRGNSPSQAEISFLNKCKWLELYGVDMHFVKGRDGGEYALGLTPTGILVFEGSNKIGLFFWPKITRLDFKRSRLTLVVVEDDDQGREQEHTFVFQLSNAKSCKHLWKCAVESHAFFRLRQPSGGRSGRSDFTRLGSRFRFSGKTEYQATHAGRLRRASTFERRPSKRYPSRTQSLGKAGISPANPAHVSSHASPDPSLHPYQHNIPIGHEPWHPPLQALTPPVYLQPSGHALSHSFPLSAPASDHQFSVEENETSFSGKIHHHHRRHTHSPDTGCHAHTQNRRRAPHCSADDLDVSQSLLKALESERDSPPWPSLQINMDKGEEKYLSEKSLHPPPSPAMLPDHLKCNILKAQMEAAFREAPTTPRVKHLNETLPDRNQNSSQDSAASSLTTEKMPHWQDRNATPERLQAKASTSSNRRKRLVRQFSFNHEDEDDLPEALAAISSQSTGKSGSTSSLDKQIQPSIYPQGDKMPALELSSPCRPSPLPSPHLSPSYYRSSVPHPVPYLTTQTDSGDEVRLDREKILRALLMTEL</sequence>
<dbReference type="Proteomes" id="UP000324091">
    <property type="component" value="Chromosome 10"/>
</dbReference>
<comment type="subcellular location">
    <subcellularLocation>
        <location evidence="2">Cell junction</location>
    </subcellularLocation>
    <subcellularLocation>
        <location evidence="1">Cytoplasm</location>
        <location evidence="1">Cytoskeleton</location>
    </subcellularLocation>
</comment>
<dbReference type="GO" id="GO:0009898">
    <property type="term" value="C:cytoplasmic side of plasma membrane"/>
    <property type="evidence" value="ECO:0007669"/>
    <property type="project" value="TreeGrafter"/>
</dbReference>
<dbReference type="FunFam" id="1.20.80.10:FF:000003">
    <property type="entry name" value="Tyrosine-protein phosphatase non-receptor type 4"/>
    <property type="match status" value="2"/>
</dbReference>
<dbReference type="GO" id="GO:0004725">
    <property type="term" value="F:protein tyrosine phosphatase activity"/>
    <property type="evidence" value="ECO:0007669"/>
    <property type="project" value="UniProtKB-EC"/>
</dbReference>
<dbReference type="Pfam" id="PF09379">
    <property type="entry name" value="FERM_N"/>
    <property type="match status" value="2"/>
</dbReference>
<dbReference type="InterPro" id="IPR036034">
    <property type="entry name" value="PDZ_sf"/>
</dbReference>
<dbReference type="GO" id="GO:0005737">
    <property type="term" value="C:cytoplasm"/>
    <property type="evidence" value="ECO:0007669"/>
    <property type="project" value="TreeGrafter"/>
</dbReference>
<dbReference type="GO" id="GO:0070161">
    <property type="term" value="C:anchoring junction"/>
    <property type="evidence" value="ECO:0007669"/>
    <property type="project" value="UniProtKB-SubCell"/>
</dbReference>
<dbReference type="SMART" id="SM00404">
    <property type="entry name" value="PTPc_motif"/>
    <property type="match status" value="1"/>
</dbReference>
<feature type="domain" description="Tyrosine specific protein phosphatases" evidence="12">
    <location>
        <begin position="761"/>
        <end position="834"/>
    </location>
</feature>
<feature type="compositionally biased region" description="Basic residues" evidence="10">
    <location>
        <begin position="375"/>
        <end position="385"/>
    </location>
</feature>
<dbReference type="SUPFAM" id="SSF50156">
    <property type="entry name" value="PDZ domain-like"/>
    <property type="match status" value="1"/>
</dbReference>
<dbReference type="InterPro" id="IPR029021">
    <property type="entry name" value="Prot-tyrosine_phosphatase-like"/>
</dbReference>
<dbReference type="InterPro" id="IPR019749">
    <property type="entry name" value="Band_41_domain"/>
</dbReference>
<evidence type="ECO:0000313" key="14">
    <source>
        <dbReference type="EMBL" id="TWW79237.1"/>
    </source>
</evidence>
<feature type="compositionally biased region" description="Basic residues" evidence="10">
    <location>
        <begin position="895"/>
        <end position="908"/>
    </location>
</feature>
<dbReference type="Pfam" id="PF08736">
    <property type="entry name" value="FA"/>
    <property type="match status" value="1"/>
</dbReference>
<dbReference type="InterPro" id="IPR018979">
    <property type="entry name" value="FERM_N"/>
</dbReference>
<feature type="domain" description="FERM" evidence="13">
    <location>
        <begin position="6"/>
        <end position="298"/>
    </location>
</feature>
<dbReference type="SMART" id="SM00295">
    <property type="entry name" value="B41"/>
    <property type="match status" value="2"/>
</dbReference>
<evidence type="ECO:0000313" key="15">
    <source>
        <dbReference type="Proteomes" id="UP000324091"/>
    </source>
</evidence>
<dbReference type="PROSITE" id="PS00383">
    <property type="entry name" value="TYR_PHOSPHATASE_1"/>
    <property type="match status" value="1"/>
</dbReference>
<proteinExistence type="inferred from homology"/>
<feature type="region of interest" description="Disordered" evidence="10">
    <location>
        <begin position="1586"/>
        <end position="1634"/>
    </location>
</feature>
<dbReference type="InterPro" id="IPR001478">
    <property type="entry name" value="PDZ"/>
</dbReference>
<dbReference type="EC" id="3.1.3.48" evidence="4"/>
<dbReference type="SMART" id="SM01195">
    <property type="entry name" value="FA"/>
    <property type="match status" value="1"/>
</dbReference>
<dbReference type="InterPro" id="IPR016130">
    <property type="entry name" value="Tyr_Pase_AS"/>
</dbReference>
<dbReference type="Pfam" id="PF09380">
    <property type="entry name" value="FERM_C"/>
    <property type="match status" value="2"/>
</dbReference>
<feature type="region of interest" description="Disordered" evidence="10">
    <location>
        <begin position="984"/>
        <end position="1005"/>
    </location>
</feature>
<dbReference type="InterPro" id="IPR035963">
    <property type="entry name" value="FERM_2"/>
</dbReference>
<gene>
    <name evidence="14" type="ORF">D4764_10G0002670</name>
</gene>
<dbReference type="InterPro" id="IPR000242">
    <property type="entry name" value="PTP_cat"/>
</dbReference>
<evidence type="ECO:0000256" key="7">
    <source>
        <dbReference type="ARBA" id="ARBA00022912"/>
    </source>
</evidence>
<evidence type="ECO:0000256" key="2">
    <source>
        <dbReference type="ARBA" id="ARBA00004282"/>
    </source>
</evidence>
<dbReference type="FunFam" id="2.30.29.30:FF:000002">
    <property type="entry name" value="Band 4.1-like protein 5 isoform 1"/>
    <property type="match status" value="2"/>
</dbReference>
<dbReference type="GO" id="GO:0005856">
    <property type="term" value="C:cytoskeleton"/>
    <property type="evidence" value="ECO:0007669"/>
    <property type="project" value="UniProtKB-SubCell"/>
</dbReference>
<keyword evidence="5" id="KW-0963">Cytoplasm</keyword>
<dbReference type="Gene3D" id="3.10.20.90">
    <property type="entry name" value="Phosphatidylinositol 3-kinase Catalytic Subunit, Chain A, domain 1"/>
    <property type="match status" value="2"/>
</dbReference>
<dbReference type="CDD" id="cd13186">
    <property type="entry name" value="FERM_C_NBL4_NBL5"/>
    <property type="match status" value="1"/>
</dbReference>
<dbReference type="PANTHER" id="PTHR45706">
    <property type="entry name" value="TYROSINE-PROTEIN PHOSPHATASE"/>
    <property type="match status" value="1"/>
</dbReference>
<name>A0A5C6PLD9_9TELE</name>
<dbReference type="InterPro" id="IPR000299">
    <property type="entry name" value="FERM_domain"/>
</dbReference>
<evidence type="ECO:0000256" key="10">
    <source>
        <dbReference type="SAM" id="MobiDB-lite"/>
    </source>
</evidence>
<dbReference type="Gene3D" id="3.90.190.10">
    <property type="entry name" value="Protein tyrosine phosphatase superfamily"/>
    <property type="match status" value="1"/>
</dbReference>
<evidence type="ECO:0000259" key="11">
    <source>
        <dbReference type="PROSITE" id="PS50055"/>
    </source>
</evidence>
<evidence type="ECO:0000256" key="6">
    <source>
        <dbReference type="ARBA" id="ARBA00022801"/>
    </source>
</evidence>
<dbReference type="InterPro" id="IPR011993">
    <property type="entry name" value="PH-like_dom_sf"/>
</dbReference>
<dbReference type="Gene3D" id="2.30.29.30">
    <property type="entry name" value="Pleckstrin-homology domain (PH domain)/Phosphotyrosine-binding domain (PTB)"/>
    <property type="match status" value="2"/>
</dbReference>
<dbReference type="PANTHER" id="PTHR45706:SF5">
    <property type="entry name" value="TYROSINE-PROTEIN PHOSPHATASE NON-RECEPTOR TYPE 3"/>
    <property type="match status" value="1"/>
</dbReference>
<feature type="compositionally biased region" description="Low complexity" evidence="10">
    <location>
        <begin position="1593"/>
        <end position="1604"/>
    </location>
</feature>
<dbReference type="CDD" id="cd13189">
    <property type="entry name" value="FERM_C_PTPN4_PTPN3_like"/>
    <property type="match status" value="1"/>
</dbReference>
<dbReference type="InterPro" id="IPR019747">
    <property type="entry name" value="FERM_CS"/>
</dbReference>
<keyword evidence="6" id="KW-0378">Hydrolase</keyword>
<dbReference type="PROSITE" id="PS50057">
    <property type="entry name" value="FERM_3"/>
    <property type="match status" value="2"/>
</dbReference>
<evidence type="ECO:0000256" key="9">
    <source>
        <dbReference type="ARBA" id="ARBA00023212"/>
    </source>
</evidence>
<feature type="region of interest" description="Disordered" evidence="10">
    <location>
        <begin position="850"/>
        <end position="876"/>
    </location>
</feature>
<evidence type="ECO:0000256" key="4">
    <source>
        <dbReference type="ARBA" id="ARBA00013064"/>
    </source>
</evidence>
<dbReference type="InterPro" id="IPR041783">
    <property type="entry name" value="PTPN3/4_FERM_C"/>
</dbReference>
<keyword evidence="7" id="KW-0904">Protein phosphatase</keyword>
<dbReference type="PROSITE" id="PS50056">
    <property type="entry name" value="TYR_PHOSPHATASE_2"/>
    <property type="match status" value="1"/>
</dbReference>
<reference evidence="14 15" key="1">
    <citation type="submission" date="2019-04" db="EMBL/GenBank/DDBJ databases">
        <title>Chromosome genome assembly for Takifugu flavidus.</title>
        <authorList>
            <person name="Xiao S."/>
        </authorList>
    </citation>
    <scope>NUCLEOTIDE SEQUENCE [LARGE SCALE GENOMIC DNA]</scope>
    <source>
        <strain evidence="14">HTHZ2018</strain>
        <tissue evidence="14">Muscle</tissue>
    </source>
</reference>
<dbReference type="Gene3D" id="1.20.80.10">
    <property type="match status" value="2"/>
</dbReference>
<evidence type="ECO:0000259" key="12">
    <source>
        <dbReference type="PROSITE" id="PS50056"/>
    </source>
</evidence>
<evidence type="ECO:0000256" key="8">
    <source>
        <dbReference type="ARBA" id="ARBA00022949"/>
    </source>
</evidence>
<dbReference type="PROSITE" id="PS00660">
    <property type="entry name" value="FERM_1"/>
    <property type="match status" value="2"/>
</dbReference>
<comment type="similarity">
    <text evidence="3">Belongs to the protein-tyrosine phosphatase family. Non-receptor class subfamily.</text>
</comment>
<feature type="compositionally biased region" description="Basic and acidic residues" evidence="10">
    <location>
        <begin position="987"/>
        <end position="998"/>
    </location>
</feature>
<dbReference type="Pfam" id="PF00102">
    <property type="entry name" value="Y_phosphatase"/>
    <property type="match status" value="1"/>
</dbReference>
<dbReference type="Pfam" id="PF00595">
    <property type="entry name" value="PDZ"/>
    <property type="match status" value="1"/>
</dbReference>
<protein>
    <recommendedName>
        <fullName evidence="4">protein-tyrosine-phosphatase</fullName>
        <ecNumber evidence="4">3.1.3.48</ecNumber>
    </recommendedName>
</protein>
<dbReference type="InterPro" id="IPR000387">
    <property type="entry name" value="Tyr_Pase_dom"/>
</dbReference>
<keyword evidence="15" id="KW-1185">Reference proteome</keyword>
<feature type="compositionally biased region" description="Basic and acidic residues" evidence="10">
    <location>
        <begin position="1609"/>
        <end position="1619"/>
    </location>
</feature>
<feature type="region of interest" description="Disordered" evidence="10">
    <location>
        <begin position="1659"/>
        <end position="1712"/>
    </location>
</feature>